<organism evidence="1 2">
    <name type="scientific">Litorilituus sediminis</name>
    <dbReference type="NCBI Taxonomy" id="718192"/>
    <lineage>
        <taxon>Bacteria</taxon>
        <taxon>Pseudomonadati</taxon>
        <taxon>Pseudomonadota</taxon>
        <taxon>Gammaproteobacteria</taxon>
        <taxon>Alteromonadales</taxon>
        <taxon>Colwelliaceae</taxon>
        <taxon>Litorilituus</taxon>
    </lineage>
</organism>
<dbReference type="EMBL" id="CP034759">
    <property type="protein sequence ID" value="QBG37252.1"/>
    <property type="molecule type" value="Genomic_DNA"/>
</dbReference>
<gene>
    <name evidence="1" type="ORF">EMK97_16680</name>
</gene>
<keyword evidence="2" id="KW-1185">Reference proteome</keyword>
<evidence type="ECO:0000313" key="1">
    <source>
        <dbReference type="EMBL" id="QBG37252.1"/>
    </source>
</evidence>
<sequence length="444" mass="50603">MKRIQAALTVFEFGYLGVGEKAEHSKRISRISQSSFAYLKQLCLCDESESRFLSLKSIDNTEVLQLQNYAGVLFTPDGTQIEVLPKIGRKLDGEDGQARARNSLLNMLATLGSFRHIRTRSANLSKSRMPLLEVFIGQFLDSVNVLIKKGLRSDYIGRENNLSFLKGKLLISKQLKKNSINKHKFYVSHDEFVLDRPINRLIHLALTKVFTYSSSASNQKLAKELLFAFTGIPLSTNVKNDLSAVKLDRGMNYYKEPFDWAKLILEGFSPLTMTGSSYASSLLFPLETVFESYVASILATQLPQNMTLETQAKAESLVSFNKRKFFRLQPDLLITESSKRIVVLDTKWKLIDSRKDNGTDKFGLSQSDLYQMFAYGHKYLSGYGELFLIYPSHDDFIEPIEFPFEYSNELKLWIIPFDVSDNVDDNKRLIFPSNSTFQTPIKVD</sequence>
<dbReference type="REBASE" id="303208">
    <property type="entry name" value="Lse17549McrBCP"/>
</dbReference>
<dbReference type="KEGG" id="lsd:EMK97_16680"/>
<reference evidence="1 2" key="1">
    <citation type="submission" date="2018-12" db="EMBL/GenBank/DDBJ databases">
        <title>Complete genome of Litorilituus sediminis.</title>
        <authorList>
            <person name="Liu A."/>
            <person name="Rong J."/>
        </authorList>
    </citation>
    <scope>NUCLEOTIDE SEQUENCE [LARGE SCALE GENOMIC DNA]</scope>
    <source>
        <strain evidence="1 2">JCM 17549</strain>
    </source>
</reference>
<dbReference type="OrthoDB" id="307209at2"/>
<dbReference type="Pfam" id="PF10117">
    <property type="entry name" value="McrBC"/>
    <property type="match status" value="1"/>
</dbReference>
<dbReference type="GO" id="GO:0004519">
    <property type="term" value="F:endonuclease activity"/>
    <property type="evidence" value="ECO:0007669"/>
    <property type="project" value="UniProtKB-KW"/>
</dbReference>
<dbReference type="PANTHER" id="PTHR38733">
    <property type="entry name" value="PROTEIN MCRC"/>
    <property type="match status" value="1"/>
</dbReference>
<evidence type="ECO:0000313" key="2">
    <source>
        <dbReference type="Proteomes" id="UP000290244"/>
    </source>
</evidence>
<keyword evidence="1" id="KW-0378">Hydrolase</keyword>
<dbReference type="InterPro" id="IPR019292">
    <property type="entry name" value="McrC"/>
</dbReference>
<accession>A0A4P6PC05</accession>
<dbReference type="Proteomes" id="UP000290244">
    <property type="component" value="Chromosome"/>
</dbReference>
<dbReference type="AlphaFoldDB" id="A0A4P6PC05"/>
<keyword evidence="1" id="KW-0255">Endonuclease</keyword>
<dbReference type="PANTHER" id="PTHR38733:SF1">
    <property type="entry name" value="TYPE IV METHYL-DIRECTED RESTRICTION ENZYME ECOKMCRBC"/>
    <property type="match status" value="1"/>
</dbReference>
<dbReference type="RefSeq" id="WP_130603918.1">
    <property type="nucleotide sequence ID" value="NZ_CP034759.1"/>
</dbReference>
<proteinExistence type="predicted"/>
<protein>
    <submittedName>
        <fullName evidence="1">Restriction endonuclease</fullName>
    </submittedName>
</protein>
<keyword evidence="1" id="KW-0540">Nuclease</keyword>
<name>A0A4P6PC05_9GAMM</name>